<dbReference type="EMBL" id="AP024488">
    <property type="protein sequence ID" value="BCS95245.1"/>
    <property type="molecule type" value="Genomic_DNA"/>
</dbReference>
<gene>
    <name evidence="4" type="ORF">DSLASN_08770</name>
</gene>
<evidence type="ECO:0000256" key="2">
    <source>
        <dbReference type="ARBA" id="ARBA00023163"/>
    </source>
</evidence>
<evidence type="ECO:0000259" key="3">
    <source>
        <dbReference type="PROSITE" id="PS01124"/>
    </source>
</evidence>
<dbReference type="Gene3D" id="1.10.10.60">
    <property type="entry name" value="Homeodomain-like"/>
    <property type="match status" value="1"/>
</dbReference>
<dbReference type="InterPro" id="IPR018060">
    <property type="entry name" value="HTH_AraC"/>
</dbReference>
<dbReference type="Proteomes" id="UP001320148">
    <property type="component" value="Chromosome"/>
</dbReference>
<keyword evidence="1" id="KW-0805">Transcription regulation</keyword>
<accession>A0ABM7PDJ3</accession>
<feature type="domain" description="HTH araC/xylS-type" evidence="3">
    <location>
        <begin position="1"/>
        <end position="74"/>
    </location>
</feature>
<reference evidence="4 5" key="1">
    <citation type="submission" date="2021-02" db="EMBL/GenBank/DDBJ databases">
        <title>Complete genome of Desulfoluna sp. strain ASN36.</title>
        <authorList>
            <person name="Takahashi A."/>
            <person name="Kojima H."/>
            <person name="Fukui M."/>
        </authorList>
    </citation>
    <scope>NUCLEOTIDE SEQUENCE [LARGE SCALE GENOMIC DNA]</scope>
    <source>
        <strain evidence="4 5">ASN36</strain>
    </source>
</reference>
<name>A0ABM7PDJ3_9BACT</name>
<keyword evidence="5" id="KW-1185">Reference proteome</keyword>
<dbReference type="Pfam" id="PF12833">
    <property type="entry name" value="HTH_18"/>
    <property type="match status" value="1"/>
</dbReference>
<protein>
    <recommendedName>
        <fullName evidence="3">HTH araC/xylS-type domain-containing protein</fullName>
    </recommendedName>
</protein>
<dbReference type="PROSITE" id="PS01124">
    <property type="entry name" value="HTH_ARAC_FAMILY_2"/>
    <property type="match status" value="1"/>
</dbReference>
<evidence type="ECO:0000313" key="4">
    <source>
        <dbReference type="EMBL" id="BCS95245.1"/>
    </source>
</evidence>
<proteinExistence type="predicted"/>
<dbReference type="SMART" id="SM00342">
    <property type="entry name" value="HTH_ARAC"/>
    <property type="match status" value="1"/>
</dbReference>
<dbReference type="PANTHER" id="PTHR43436">
    <property type="entry name" value="ARAC-FAMILY TRANSCRIPTIONAL REGULATOR"/>
    <property type="match status" value="1"/>
</dbReference>
<dbReference type="SUPFAM" id="SSF46689">
    <property type="entry name" value="Homeodomain-like"/>
    <property type="match status" value="1"/>
</dbReference>
<evidence type="ECO:0000256" key="1">
    <source>
        <dbReference type="ARBA" id="ARBA00023015"/>
    </source>
</evidence>
<sequence>MGVRSFYNHFKTITSSTPLQCIKKIRLDKVRQLLVNQRLQANGVAYMVGAETSPQFSREYKRHFGYPPKDTRLHLTAGVLT</sequence>
<evidence type="ECO:0000313" key="5">
    <source>
        <dbReference type="Proteomes" id="UP001320148"/>
    </source>
</evidence>
<organism evidence="4 5">
    <name type="scientific">Desulfoluna limicola</name>
    <dbReference type="NCBI Taxonomy" id="2810562"/>
    <lineage>
        <taxon>Bacteria</taxon>
        <taxon>Pseudomonadati</taxon>
        <taxon>Thermodesulfobacteriota</taxon>
        <taxon>Desulfobacteria</taxon>
        <taxon>Desulfobacterales</taxon>
        <taxon>Desulfolunaceae</taxon>
        <taxon>Desulfoluna</taxon>
    </lineage>
</organism>
<keyword evidence="2" id="KW-0804">Transcription</keyword>
<dbReference type="InterPro" id="IPR009057">
    <property type="entry name" value="Homeodomain-like_sf"/>
</dbReference>
<dbReference type="PANTHER" id="PTHR43436:SF1">
    <property type="entry name" value="TRANSCRIPTIONAL REGULATORY PROTEIN"/>
    <property type="match status" value="1"/>
</dbReference>